<dbReference type="PROSITE" id="PS50235">
    <property type="entry name" value="USP_3"/>
    <property type="match status" value="1"/>
</dbReference>
<dbReference type="InterPro" id="IPR009060">
    <property type="entry name" value="UBA-like_sf"/>
</dbReference>
<evidence type="ECO:0000256" key="4">
    <source>
        <dbReference type="ARBA" id="ARBA00022723"/>
    </source>
</evidence>
<keyword evidence="5" id="KW-0677">Repeat</keyword>
<evidence type="ECO:0000256" key="1">
    <source>
        <dbReference type="ARBA" id="ARBA00000707"/>
    </source>
</evidence>
<evidence type="ECO:0000256" key="15">
    <source>
        <dbReference type="RuleBase" id="RU366025"/>
    </source>
</evidence>
<dbReference type="PIRSF" id="PIRSF016308">
    <property type="entry name" value="UBP"/>
    <property type="match status" value="1"/>
</dbReference>
<dbReference type="InterPro" id="IPR015940">
    <property type="entry name" value="UBA"/>
</dbReference>
<evidence type="ECO:0000256" key="7">
    <source>
        <dbReference type="ARBA" id="ARBA00022786"/>
    </source>
</evidence>
<dbReference type="PROSITE" id="PS00972">
    <property type="entry name" value="USP_1"/>
    <property type="match status" value="1"/>
</dbReference>
<keyword evidence="6 14" id="KW-0863">Zinc-finger</keyword>
<feature type="domain" description="UBP-type" evidence="19">
    <location>
        <begin position="167"/>
        <end position="274"/>
    </location>
</feature>
<dbReference type="SUPFAM" id="SSF46934">
    <property type="entry name" value="UBA-like"/>
    <property type="match status" value="1"/>
</dbReference>
<gene>
    <name evidence="20" type="ORF">FA13DRAFT_1798931</name>
</gene>
<dbReference type="Pfam" id="PF17807">
    <property type="entry name" value="zf-UBP_var"/>
    <property type="match status" value="1"/>
</dbReference>
<feature type="region of interest" description="Disordered" evidence="16">
    <location>
        <begin position="608"/>
        <end position="627"/>
    </location>
</feature>
<dbReference type="PANTHER" id="PTHR24006">
    <property type="entry name" value="UBIQUITIN CARBOXYL-TERMINAL HYDROLASE"/>
    <property type="match status" value="1"/>
</dbReference>
<dbReference type="EMBL" id="QPFP01000092">
    <property type="protein sequence ID" value="TEB22373.1"/>
    <property type="molecule type" value="Genomic_DNA"/>
</dbReference>
<dbReference type="InterPro" id="IPR041432">
    <property type="entry name" value="UBP13_Znf-UBP_var"/>
</dbReference>
<dbReference type="FunFam" id="1.10.8.10:FF:000086">
    <property type="entry name" value="Ubiquitin carboxyl-terminal hydrolase"/>
    <property type="match status" value="1"/>
</dbReference>
<evidence type="ECO:0000313" key="20">
    <source>
        <dbReference type="EMBL" id="TEB22373.1"/>
    </source>
</evidence>
<evidence type="ECO:0000313" key="21">
    <source>
        <dbReference type="Proteomes" id="UP000298030"/>
    </source>
</evidence>
<feature type="domain" description="UBA" evidence="17">
    <location>
        <begin position="632"/>
        <end position="674"/>
    </location>
</feature>
<keyword evidence="10 11" id="KW-0862">Zinc</keyword>
<keyword evidence="9 11" id="KW-0788">Thiol protease</keyword>
<sequence>MACTHIPNLTRLQPPRLSQSVHREECTQCFDDQDSPSGIEVCLTCFNGGCLSSDRHHAQTHILKTSHNFTLNVKRTPKPSSKSPSRGDGEEPPAKMTKLAILEEREEDKYDTVTKVKCWSCDSSQGKEIGQDVVDVQPQIKNLVSGVMTSLSSARQSEVKAWEEEITACEHTLCLEQFESAPIAASGLAHCKSCDLKENLWLCLTCGSLGCGRKQYGGVPGGNGHGLQHFEESGHPVYIYCYSCNDAKQDPELKSHLAAFGINVGSLTKTEKSMTELQIEQNLRYDFSLLSEDGKALEPVFGTGLTGLANLGNSCYMASVLQTVFALPSFKKRYFSAYDGSTGSLPHAEACDNPLPADCVECQLVKVADGLLSGRYSHPEDAPARSSEETRLQHESPTPVFQRGVRPMGFKRLVGKGHEEFATMRQQDAEEFLGWFTSVVRREKKRVEGQGVGGVRLEDPTTVFSYSLEQRLQCNECKKVRYRTDEQDVVSVAVPATIKKPVKDTDSMNVDGEKKEDEGEKKTEYEDVQLTGCIDGLLGAEALEYQCPSCAKNVVAIKQTKFASFPEVLVVHAKKFQLVNWVPAKLDIPIILPSNDILEFTSQHLGTGLKDGEESLPDESAGGAGGGGGLPEFDEAALGQLQAMGFPLIRCQKALLATGNNGDAEAAMEWLFGHMEDPDIDDPIVVNKSGGGAEPPTEQVSMLMDMGFTSAQAKKALRETSNDAARAVEWLFSHPDDTGEDAAPASGSTPAALAALLGTKDVPVKYRLKAFISHKGPSVHSGHYVAHIRVNPGEGADDGWVLFNDEKVVKADRESVKDLKKLAYLYVFERV</sequence>
<evidence type="ECO:0000256" key="9">
    <source>
        <dbReference type="ARBA" id="ARBA00022807"/>
    </source>
</evidence>
<protein>
    <recommendedName>
        <fullName evidence="11 15">Ubiquitin carboxyl-terminal hydrolase</fullName>
        <ecNumber evidence="11 15">3.4.19.12</ecNumber>
    </recommendedName>
</protein>
<dbReference type="Gene3D" id="1.10.8.10">
    <property type="entry name" value="DNA helicase RuvA subunit, C-terminal domain"/>
    <property type="match status" value="2"/>
</dbReference>
<dbReference type="GO" id="GO:0005829">
    <property type="term" value="C:cytosol"/>
    <property type="evidence" value="ECO:0007669"/>
    <property type="project" value="TreeGrafter"/>
</dbReference>
<dbReference type="STRING" id="71717.A0A4Y7SKH7"/>
<evidence type="ECO:0000256" key="14">
    <source>
        <dbReference type="PROSITE-ProRule" id="PRU00502"/>
    </source>
</evidence>
<name>A0A4Y7SKH7_COPMI</name>
<feature type="domain" description="UBA" evidence="17">
    <location>
        <begin position="694"/>
        <end position="734"/>
    </location>
</feature>
<dbReference type="FunFam" id="1.10.8.10:FF:000103">
    <property type="entry name" value="Ubiquitin carboxyl-terminal hydrolase"/>
    <property type="match status" value="1"/>
</dbReference>
<dbReference type="InterPro" id="IPR001394">
    <property type="entry name" value="Peptidase_C19_UCH"/>
</dbReference>
<dbReference type="SUPFAM" id="SSF54001">
    <property type="entry name" value="Cysteine proteinases"/>
    <property type="match status" value="1"/>
</dbReference>
<evidence type="ECO:0000256" key="8">
    <source>
        <dbReference type="ARBA" id="ARBA00022801"/>
    </source>
</evidence>
<dbReference type="InterPro" id="IPR018200">
    <property type="entry name" value="USP_CS"/>
</dbReference>
<dbReference type="PROSITE" id="PS00973">
    <property type="entry name" value="USP_2"/>
    <property type="match status" value="1"/>
</dbReference>
<evidence type="ECO:0000256" key="3">
    <source>
        <dbReference type="ARBA" id="ARBA00022670"/>
    </source>
</evidence>
<feature type="binding site" evidence="13">
    <location>
        <position position="211"/>
    </location>
    <ligand>
        <name>Zn(2+)</name>
        <dbReference type="ChEBI" id="CHEBI:29105"/>
    </ligand>
</feature>
<dbReference type="GO" id="GO:0016579">
    <property type="term" value="P:protein deubiquitination"/>
    <property type="evidence" value="ECO:0007669"/>
    <property type="project" value="InterPro"/>
</dbReference>
<evidence type="ECO:0000256" key="6">
    <source>
        <dbReference type="ARBA" id="ARBA00022771"/>
    </source>
</evidence>
<dbReference type="InterPro" id="IPR050164">
    <property type="entry name" value="Peptidase_C19"/>
</dbReference>
<evidence type="ECO:0000259" key="19">
    <source>
        <dbReference type="PROSITE" id="PS50271"/>
    </source>
</evidence>
<evidence type="ECO:0000256" key="13">
    <source>
        <dbReference type="PIRSR" id="PIRSR016308-3"/>
    </source>
</evidence>
<dbReference type="InterPro" id="IPR013083">
    <property type="entry name" value="Znf_RING/FYVE/PHD"/>
</dbReference>
<dbReference type="GO" id="GO:0006508">
    <property type="term" value="P:proteolysis"/>
    <property type="evidence" value="ECO:0007669"/>
    <property type="project" value="UniProtKB-KW"/>
</dbReference>
<reference evidence="20 21" key="1">
    <citation type="journal article" date="2019" name="Nat. Ecol. Evol.">
        <title>Megaphylogeny resolves global patterns of mushroom evolution.</title>
        <authorList>
            <person name="Varga T."/>
            <person name="Krizsan K."/>
            <person name="Foldi C."/>
            <person name="Dima B."/>
            <person name="Sanchez-Garcia M."/>
            <person name="Sanchez-Ramirez S."/>
            <person name="Szollosi G.J."/>
            <person name="Szarkandi J.G."/>
            <person name="Papp V."/>
            <person name="Albert L."/>
            <person name="Andreopoulos W."/>
            <person name="Angelini C."/>
            <person name="Antonin V."/>
            <person name="Barry K.W."/>
            <person name="Bougher N.L."/>
            <person name="Buchanan P."/>
            <person name="Buyck B."/>
            <person name="Bense V."/>
            <person name="Catcheside P."/>
            <person name="Chovatia M."/>
            <person name="Cooper J."/>
            <person name="Damon W."/>
            <person name="Desjardin D."/>
            <person name="Finy P."/>
            <person name="Geml J."/>
            <person name="Haridas S."/>
            <person name="Hughes K."/>
            <person name="Justo A."/>
            <person name="Karasinski D."/>
            <person name="Kautmanova I."/>
            <person name="Kiss B."/>
            <person name="Kocsube S."/>
            <person name="Kotiranta H."/>
            <person name="LaButti K.M."/>
            <person name="Lechner B.E."/>
            <person name="Liimatainen K."/>
            <person name="Lipzen A."/>
            <person name="Lukacs Z."/>
            <person name="Mihaltcheva S."/>
            <person name="Morgado L.N."/>
            <person name="Niskanen T."/>
            <person name="Noordeloos M.E."/>
            <person name="Ohm R.A."/>
            <person name="Ortiz-Santana B."/>
            <person name="Ovrebo C."/>
            <person name="Racz N."/>
            <person name="Riley R."/>
            <person name="Savchenko A."/>
            <person name="Shiryaev A."/>
            <person name="Soop K."/>
            <person name="Spirin V."/>
            <person name="Szebenyi C."/>
            <person name="Tomsovsky M."/>
            <person name="Tulloss R.E."/>
            <person name="Uehling J."/>
            <person name="Grigoriev I.V."/>
            <person name="Vagvolgyi C."/>
            <person name="Papp T."/>
            <person name="Martin F.M."/>
            <person name="Miettinen O."/>
            <person name="Hibbett D.S."/>
            <person name="Nagy L.G."/>
        </authorList>
    </citation>
    <scope>NUCLEOTIDE SEQUENCE [LARGE SCALE GENOMIC DNA]</scope>
    <source>
        <strain evidence="20 21">FP101781</strain>
    </source>
</reference>
<organism evidence="20 21">
    <name type="scientific">Coprinellus micaceus</name>
    <name type="common">Glistening ink-cap mushroom</name>
    <name type="synonym">Coprinus micaceus</name>
    <dbReference type="NCBI Taxonomy" id="71717"/>
    <lineage>
        <taxon>Eukaryota</taxon>
        <taxon>Fungi</taxon>
        <taxon>Dikarya</taxon>
        <taxon>Basidiomycota</taxon>
        <taxon>Agaricomycotina</taxon>
        <taxon>Agaricomycetes</taxon>
        <taxon>Agaricomycetidae</taxon>
        <taxon>Agaricales</taxon>
        <taxon>Agaricineae</taxon>
        <taxon>Psathyrellaceae</taxon>
        <taxon>Coprinellus</taxon>
    </lineage>
</organism>
<dbReference type="InterPro" id="IPR001607">
    <property type="entry name" value="Znf_UBP"/>
</dbReference>
<feature type="active site" description="Nucleophile" evidence="12">
    <location>
        <position position="315"/>
    </location>
</feature>
<dbReference type="SMART" id="SM00165">
    <property type="entry name" value="UBA"/>
    <property type="match status" value="2"/>
</dbReference>
<keyword evidence="8 11" id="KW-0378">Hydrolase</keyword>
<feature type="region of interest" description="Disordered" evidence="16">
    <location>
        <begin position="376"/>
        <end position="399"/>
    </location>
</feature>
<feature type="active site" description="Proton acceptor" evidence="12">
    <location>
        <position position="783"/>
    </location>
</feature>
<dbReference type="CDD" id="cd14297">
    <property type="entry name" value="UBA2_spUBP14_like"/>
    <property type="match status" value="1"/>
</dbReference>
<keyword evidence="3 11" id="KW-0645">Protease</keyword>
<dbReference type="Pfam" id="PF02148">
    <property type="entry name" value="zf-UBP"/>
    <property type="match status" value="1"/>
</dbReference>
<feature type="compositionally biased region" description="Basic and acidic residues" evidence="16">
    <location>
        <begin position="377"/>
        <end position="394"/>
    </location>
</feature>
<evidence type="ECO:0000256" key="16">
    <source>
        <dbReference type="SAM" id="MobiDB-lite"/>
    </source>
</evidence>
<comment type="similarity">
    <text evidence="2 11 15">Belongs to the peptidase C19 family.</text>
</comment>
<keyword evidence="4 11" id="KW-0479">Metal-binding</keyword>
<dbReference type="CDD" id="cd02658">
    <property type="entry name" value="Peptidase_C19B"/>
    <property type="match status" value="1"/>
</dbReference>
<dbReference type="PROSITE" id="PS50030">
    <property type="entry name" value="UBA"/>
    <property type="match status" value="2"/>
</dbReference>
<feature type="binding site" evidence="13">
    <location>
        <position position="194"/>
    </location>
    <ligand>
        <name>Zn(2+)</name>
        <dbReference type="ChEBI" id="CHEBI:29105"/>
    </ligand>
</feature>
<dbReference type="PANTHER" id="PTHR24006:SF664">
    <property type="entry name" value="UBIQUITIN CARBOXYL-TERMINAL HYDROLASE"/>
    <property type="match status" value="1"/>
</dbReference>
<feature type="region of interest" description="Disordered" evidence="16">
    <location>
        <begin position="72"/>
        <end position="95"/>
    </location>
</feature>
<dbReference type="GO" id="GO:0004843">
    <property type="term" value="F:cysteine-type deubiquitinase activity"/>
    <property type="evidence" value="ECO:0007669"/>
    <property type="project" value="UniProtKB-UniRule"/>
</dbReference>
<feature type="binding site" evidence="13">
    <location>
        <position position="191"/>
    </location>
    <ligand>
        <name>Zn(2+)</name>
        <dbReference type="ChEBI" id="CHEBI:29105"/>
    </ligand>
</feature>
<dbReference type="EC" id="3.4.19.12" evidence="11 15"/>
<evidence type="ECO:0000256" key="12">
    <source>
        <dbReference type="PIRSR" id="PIRSR016308-1"/>
    </source>
</evidence>
<evidence type="ECO:0000256" key="11">
    <source>
        <dbReference type="PIRNR" id="PIRNR016308"/>
    </source>
</evidence>
<dbReference type="GO" id="GO:0005634">
    <property type="term" value="C:nucleus"/>
    <property type="evidence" value="ECO:0007669"/>
    <property type="project" value="TreeGrafter"/>
</dbReference>
<keyword evidence="21" id="KW-1185">Reference proteome</keyword>
<feature type="binding site" evidence="13">
    <location>
        <position position="225"/>
    </location>
    <ligand>
        <name>Zn(2+)</name>
        <dbReference type="ChEBI" id="CHEBI:29105"/>
    </ligand>
</feature>
<evidence type="ECO:0000256" key="5">
    <source>
        <dbReference type="ARBA" id="ARBA00022737"/>
    </source>
</evidence>
<dbReference type="Gene3D" id="3.90.70.10">
    <property type="entry name" value="Cysteine proteinases"/>
    <property type="match status" value="1"/>
</dbReference>
<feature type="domain" description="USP" evidence="18">
    <location>
        <begin position="306"/>
        <end position="831"/>
    </location>
</feature>
<evidence type="ECO:0000259" key="18">
    <source>
        <dbReference type="PROSITE" id="PS50235"/>
    </source>
</evidence>
<dbReference type="GO" id="GO:0008270">
    <property type="term" value="F:zinc ion binding"/>
    <property type="evidence" value="ECO:0007669"/>
    <property type="project" value="UniProtKB-UniRule"/>
</dbReference>
<dbReference type="Pfam" id="PF00627">
    <property type="entry name" value="UBA"/>
    <property type="match status" value="2"/>
</dbReference>
<comment type="catalytic activity">
    <reaction evidence="1 11 15">
        <text>Thiol-dependent hydrolysis of ester, thioester, amide, peptide and isopeptide bonds formed by the C-terminal Gly of ubiquitin (a 76-residue protein attached to proteins as an intracellular targeting signal).</text>
        <dbReference type="EC" id="3.4.19.12"/>
    </reaction>
</comment>
<accession>A0A4Y7SKH7</accession>
<keyword evidence="7 11" id="KW-0833">Ubl conjugation pathway</keyword>
<dbReference type="Proteomes" id="UP000298030">
    <property type="component" value="Unassembled WGS sequence"/>
</dbReference>
<comment type="caution">
    <text evidence="20">The sequence shown here is derived from an EMBL/GenBank/DDBJ whole genome shotgun (WGS) entry which is preliminary data.</text>
</comment>
<evidence type="ECO:0000256" key="2">
    <source>
        <dbReference type="ARBA" id="ARBA00009085"/>
    </source>
</evidence>
<dbReference type="CDD" id="cd14385">
    <property type="entry name" value="UBA1_spUBP14_like"/>
    <property type="match status" value="1"/>
</dbReference>
<dbReference type="InterPro" id="IPR028889">
    <property type="entry name" value="USP"/>
</dbReference>
<dbReference type="FunFam" id="3.30.40.10:FF:000587">
    <property type="entry name" value="Ubiquitin carboxyl-terminal hydrolase"/>
    <property type="match status" value="1"/>
</dbReference>
<dbReference type="SUPFAM" id="SSF57850">
    <property type="entry name" value="RING/U-box"/>
    <property type="match status" value="2"/>
</dbReference>
<evidence type="ECO:0000259" key="17">
    <source>
        <dbReference type="PROSITE" id="PS50030"/>
    </source>
</evidence>
<evidence type="ECO:0000256" key="10">
    <source>
        <dbReference type="ARBA" id="ARBA00022833"/>
    </source>
</evidence>
<dbReference type="OrthoDB" id="361536at2759"/>
<dbReference type="PROSITE" id="PS50271">
    <property type="entry name" value="ZF_UBP"/>
    <property type="match status" value="1"/>
</dbReference>
<dbReference type="Gene3D" id="3.30.40.10">
    <property type="entry name" value="Zinc/RING finger domain, C3HC4 (zinc finger)"/>
    <property type="match status" value="2"/>
</dbReference>
<dbReference type="SMART" id="SM00290">
    <property type="entry name" value="ZnF_UBP"/>
    <property type="match status" value="2"/>
</dbReference>
<proteinExistence type="inferred from homology"/>
<feature type="region of interest" description="Disordered" evidence="16">
    <location>
        <begin position="503"/>
        <end position="522"/>
    </location>
</feature>
<dbReference type="InterPro" id="IPR016652">
    <property type="entry name" value="Ubiquitinyl_hydrolase"/>
</dbReference>
<dbReference type="InterPro" id="IPR038765">
    <property type="entry name" value="Papain-like_cys_pep_sf"/>
</dbReference>
<dbReference type="Pfam" id="PF00443">
    <property type="entry name" value="UCH"/>
    <property type="match status" value="1"/>
</dbReference>
<dbReference type="AlphaFoldDB" id="A0A4Y7SKH7"/>